<evidence type="ECO:0000256" key="2">
    <source>
        <dbReference type="ARBA" id="ARBA00010610"/>
    </source>
</evidence>
<protein>
    <submittedName>
        <fullName evidence="7">H-NS histone family protein</fullName>
    </submittedName>
</protein>
<feature type="region of interest" description="Disordered" evidence="5">
    <location>
        <begin position="50"/>
        <end position="84"/>
    </location>
</feature>
<comment type="subcellular location">
    <subcellularLocation>
        <location evidence="1">Cytoplasm</location>
        <location evidence="1">Nucleoid</location>
    </subcellularLocation>
</comment>
<dbReference type="GO" id="GO:0009295">
    <property type="term" value="C:nucleoid"/>
    <property type="evidence" value="ECO:0007669"/>
    <property type="project" value="UniProtKB-SubCell"/>
</dbReference>
<evidence type="ECO:0000259" key="6">
    <source>
        <dbReference type="Pfam" id="PF00816"/>
    </source>
</evidence>
<proteinExistence type="inferred from homology"/>
<dbReference type="Pfam" id="PF00816">
    <property type="entry name" value="Histone_HNS"/>
    <property type="match status" value="1"/>
</dbReference>
<accession>A0AAI8B685</accession>
<dbReference type="EMBL" id="CP008726">
    <property type="protein sequence ID" value="AIO66407.1"/>
    <property type="molecule type" value="Genomic_DNA"/>
</dbReference>
<evidence type="ECO:0000256" key="3">
    <source>
        <dbReference type="ARBA" id="ARBA00022490"/>
    </source>
</evidence>
<keyword evidence="3" id="KW-0963">Cytoplasm</keyword>
<evidence type="ECO:0000256" key="5">
    <source>
        <dbReference type="SAM" id="MobiDB-lite"/>
    </source>
</evidence>
<keyword evidence="4" id="KW-0238">DNA-binding</keyword>
<comment type="similarity">
    <text evidence="2">Belongs to the histone-like protein H-NS family.</text>
</comment>
<name>A0AAI8B685_9BURK</name>
<dbReference type="Gene3D" id="4.10.430.30">
    <property type="match status" value="1"/>
</dbReference>
<sequence>MSQYAKIKAQIAELQAQADEVRHQEVAAVIAELQGKIAEYGLTAQDLGFAERARRGRPPKKGPLPPKYRDPKSGSTWSGRGKPPHWIVGKKPRAVFDRLIIERLAKRKPHLPMRLSSLRSVMGASFLQWRRLKG</sequence>
<evidence type="ECO:0000313" key="7">
    <source>
        <dbReference type="EMBL" id="AIO66407.1"/>
    </source>
</evidence>
<keyword evidence="8" id="KW-1185">Reference proteome</keyword>
<evidence type="ECO:0000256" key="4">
    <source>
        <dbReference type="ARBA" id="ARBA00023125"/>
    </source>
</evidence>
<dbReference type="PANTHER" id="PTHR38097">
    <property type="match status" value="1"/>
</dbReference>
<reference evidence="7 8" key="1">
    <citation type="submission" date="2014-06" db="EMBL/GenBank/DDBJ databases">
        <authorList>
            <person name="Bishop-Lilly K.A."/>
            <person name="Broomall S.M."/>
            <person name="Chain P.S."/>
            <person name="Chertkov O."/>
            <person name="Coyne S.R."/>
            <person name="Daligault H.E."/>
            <person name="Davenport K.W."/>
            <person name="Erkkila T."/>
            <person name="Frey K.G."/>
            <person name="Gibbons H.S."/>
            <person name="Gu W."/>
            <person name="Jaissle J."/>
            <person name="Johnson S.L."/>
            <person name="Koroleva G.I."/>
            <person name="Ladner J.T."/>
            <person name="Lo C.-C."/>
            <person name="Minogue T.D."/>
            <person name="Munk C."/>
            <person name="Palacios G.F."/>
            <person name="Redden C.L."/>
            <person name="Rosenzweig C.N."/>
            <person name="Scholz M.B."/>
            <person name="Teshima H."/>
            <person name="Xu Y."/>
        </authorList>
    </citation>
    <scope>NUCLEOTIDE SEQUENCE [LARGE SCALE GENOMIC DNA]</scope>
    <source>
        <strain evidence="7 8">EO147</strain>
    </source>
</reference>
<gene>
    <name evidence="7" type="ORF">DM82_3015</name>
</gene>
<dbReference type="KEGG" id="bok:DM82_3015"/>
<dbReference type="AlphaFoldDB" id="A0AAI8B685"/>
<dbReference type="SUPFAM" id="SSF81273">
    <property type="entry name" value="H-NS histone-like proteins"/>
    <property type="match status" value="1"/>
</dbReference>
<organism evidence="7 8">
    <name type="scientific">Burkholderia oklahomensis</name>
    <dbReference type="NCBI Taxonomy" id="342113"/>
    <lineage>
        <taxon>Bacteria</taxon>
        <taxon>Pseudomonadati</taxon>
        <taxon>Pseudomonadota</taxon>
        <taxon>Betaproteobacteria</taxon>
        <taxon>Burkholderiales</taxon>
        <taxon>Burkholderiaceae</taxon>
        <taxon>Burkholderia</taxon>
        <taxon>pseudomallei group</taxon>
    </lineage>
</organism>
<feature type="domain" description="DNA-binding protein H-NS-like C-terminal" evidence="6">
    <location>
        <begin position="66"/>
        <end position="88"/>
    </location>
</feature>
<dbReference type="GO" id="GO:0003677">
    <property type="term" value="F:DNA binding"/>
    <property type="evidence" value="ECO:0007669"/>
    <property type="project" value="UniProtKB-KW"/>
</dbReference>
<dbReference type="PANTHER" id="PTHR38097:SF2">
    <property type="entry name" value="DNA-BINDING PROTEIN STPA"/>
    <property type="match status" value="1"/>
</dbReference>
<dbReference type="Proteomes" id="UP000029424">
    <property type="component" value="Chromosome 1"/>
</dbReference>
<evidence type="ECO:0000256" key="1">
    <source>
        <dbReference type="ARBA" id="ARBA00004453"/>
    </source>
</evidence>
<evidence type="ECO:0000313" key="8">
    <source>
        <dbReference type="Proteomes" id="UP000029424"/>
    </source>
</evidence>
<dbReference type="InterPro" id="IPR027444">
    <property type="entry name" value="H-NS_C_dom"/>
</dbReference>